<dbReference type="Pfam" id="PF03004">
    <property type="entry name" value="Transposase_24"/>
    <property type="match status" value="1"/>
</dbReference>
<feature type="compositionally biased region" description="Basic residues" evidence="2">
    <location>
        <begin position="25"/>
        <end position="37"/>
    </location>
</feature>
<evidence type="ECO:0000313" key="3">
    <source>
        <dbReference type="EMBL" id="KAL2518820.1"/>
    </source>
</evidence>
<dbReference type="InterPro" id="IPR004252">
    <property type="entry name" value="Probable_transposase_24"/>
</dbReference>
<feature type="coiled-coil region" evidence="1">
    <location>
        <begin position="281"/>
        <end position="308"/>
    </location>
</feature>
<evidence type="ECO:0000313" key="4">
    <source>
        <dbReference type="Proteomes" id="UP001604336"/>
    </source>
</evidence>
<dbReference type="AlphaFoldDB" id="A0ABD1U1F0"/>
<evidence type="ECO:0000256" key="2">
    <source>
        <dbReference type="SAM" id="MobiDB-lite"/>
    </source>
</evidence>
<organism evidence="3 4">
    <name type="scientific">Abeliophyllum distichum</name>
    <dbReference type="NCBI Taxonomy" id="126358"/>
    <lineage>
        <taxon>Eukaryota</taxon>
        <taxon>Viridiplantae</taxon>
        <taxon>Streptophyta</taxon>
        <taxon>Embryophyta</taxon>
        <taxon>Tracheophyta</taxon>
        <taxon>Spermatophyta</taxon>
        <taxon>Magnoliopsida</taxon>
        <taxon>eudicotyledons</taxon>
        <taxon>Gunneridae</taxon>
        <taxon>Pentapetalae</taxon>
        <taxon>asterids</taxon>
        <taxon>lamiids</taxon>
        <taxon>Lamiales</taxon>
        <taxon>Oleaceae</taxon>
        <taxon>Forsythieae</taxon>
        <taxon>Abeliophyllum</taxon>
    </lineage>
</organism>
<proteinExistence type="predicted"/>
<feature type="region of interest" description="Disordered" evidence="2">
    <location>
        <begin position="151"/>
        <end position="177"/>
    </location>
</feature>
<reference evidence="4" key="1">
    <citation type="submission" date="2024-07" db="EMBL/GenBank/DDBJ databases">
        <title>Two chromosome-level genome assemblies of Korean endemic species Abeliophyllum distichum and Forsythia ovata (Oleaceae).</title>
        <authorList>
            <person name="Jang H."/>
        </authorList>
    </citation>
    <scope>NUCLEOTIDE SEQUENCE [LARGE SCALE GENOMIC DNA]</scope>
</reference>
<comment type="caution">
    <text evidence="3">The sequence shown here is derived from an EMBL/GenBank/DDBJ whole genome shotgun (WGS) entry which is preliminary data.</text>
</comment>
<feature type="compositionally biased region" description="Polar residues" evidence="2">
    <location>
        <begin position="1"/>
        <end position="16"/>
    </location>
</feature>
<feature type="region of interest" description="Disordered" evidence="2">
    <location>
        <begin position="1"/>
        <end position="42"/>
    </location>
</feature>
<gene>
    <name evidence="3" type="ORF">Adt_15067</name>
</gene>
<name>A0ABD1U1F0_9LAMI</name>
<keyword evidence="1" id="KW-0175">Coiled coil</keyword>
<sequence length="334" mass="38360">MNSTAMVSEGSSTIPSENPPSEPPRKRRGRGPTRGKRSEKVVSTCGHKLKVEFNNQNRRVIGPNASSFANEMGIVVRSMAPLVVKRWKDIDHAQKMHMIDRWKEKYEFETTKMIEESLDKSMNKQWNEYRCKLHKDFKNVGGIEDIGCAKRSKPNSVAEQKRSEVNKQNRSHKQRVTTQGFKSFAAHAEEMRNESTKELPGQIEFFCDMHFSKGKGWTTPDAENYYKKMLELHISMQNSPMEENQDSLHLTENQICNQVLGKRFGYSEPHKSLSRKMRLDDDAASLENAALRTKVKDLEDQLKNWTDVLSRIPRDILLLVQNDTSQASGSNEDL</sequence>
<evidence type="ECO:0000256" key="1">
    <source>
        <dbReference type="SAM" id="Coils"/>
    </source>
</evidence>
<protein>
    <submittedName>
        <fullName evidence="3">Uncharacterized protein</fullName>
    </submittedName>
</protein>
<dbReference type="PANTHER" id="PTHR33499">
    <property type="entry name" value="OS12G0282400 PROTEIN-RELATED"/>
    <property type="match status" value="1"/>
</dbReference>
<dbReference type="PANTHER" id="PTHR33499:SF11">
    <property type="entry name" value="NO APICAL MERISTEM-ASSOCIATED C-TERMINAL DOMAIN-CONTAINING PROTEIN"/>
    <property type="match status" value="1"/>
</dbReference>
<keyword evidence="4" id="KW-1185">Reference proteome</keyword>
<dbReference type="EMBL" id="JBFOLK010000004">
    <property type="protein sequence ID" value="KAL2518820.1"/>
    <property type="molecule type" value="Genomic_DNA"/>
</dbReference>
<dbReference type="Proteomes" id="UP001604336">
    <property type="component" value="Unassembled WGS sequence"/>
</dbReference>
<accession>A0ABD1U1F0</accession>